<sequence length="135" mass="15057">MRVNRTLIKKPDGFDAIEGRTRMDLFAALQRRHPIHVMKHATEPGTRMSSTAKPHRQQPSAVTTNTTLIAPQPTYTTDTFRPLPRAPVRLNPTSERKSSISWTFGGLGGDPLTSAEAHRDIGQMTEEQKKASVRL</sequence>
<name>A0AAN8NC39_9PEZI</name>
<dbReference type="AlphaFoldDB" id="A0AAN8NC39"/>
<evidence type="ECO:0000313" key="3">
    <source>
        <dbReference type="Proteomes" id="UP001307849"/>
    </source>
</evidence>
<organism evidence="2 3">
    <name type="scientific">Arthrobotrys conoides</name>
    <dbReference type="NCBI Taxonomy" id="74498"/>
    <lineage>
        <taxon>Eukaryota</taxon>
        <taxon>Fungi</taxon>
        <taxon>Dikarya</taxon>
        <taxon>Ascomycota</taxon>
        <taxon>Pezizomycotina</taxon>
        <taxon>Orbiliomycetes</taxon>
        <taxon>Orbiliales</taxon>
        <taxon>Orbiliaceae</taxon>
        <taxon>Arthrobotrys</taxon>
    </lineage>
</organism>
<accession>A0AAN8NC39</accession>
<proteinExistence type="predicted"/>
<dbReference type="EMBL" id="JAVHJM010000011">
    <property type="protein sequence ID" value="KAK6502441.1"/>
    <property type="molecule type" value="Genomic_DNA"/>
</dbReference>
<dbReference type="Proteomes" id="UP001307849">
    <property type="component" value="Unassembled WGS sequence"/>
</dbReference>
<protein>
    <submittedName>
        <fullName evidence="2">Uncharacterized protein</fullName>
    </submittedName>
</protein>
<keyword evidence="3" id="KW-1185">Reference proteome</keyword>
<evidence type="ECO:0000256" key="1">
    <source>
        <dbReference type="SAM" id="MobiDB-lite"/>
    </source>
</evidence>
<gene>
    <name evidence="2" type="ORF">TWF506_003022</name>
</gene>
<reference evidence="2 3" key="1">
    <citation type="submission" date="2019-10" db="EMBL/GenBank/DDBJ databases">
        <authorList>
            <person name="Palmer J.M."/>
        </authorList>
    </citation>
    <scope>NUCLEOTIDE SEQUENCE [LARGE SCALE GENOMIC DNA]</scope>
    <source>
        <strain evidence="2 3">TWF506</strain>
    </source>
</reference>
<feature type="compositionally biased region" description="Polar residues" evidence="1">
    <location>
        <begin position="47"/>
        <end position="79"/>
    </location>
</feature>
<evidence type="ECO:0000313" key="2">
    <source>
        <dbReference type="EMBL" id="KAK6502441.1"/>
    </source>
</evidence>
<comment type="caution">
    <text evidence="2">The sequence shown here is derived from an EMBL/GenBank/DDBJ whole genome shotgun (WGS) entry which is preliminary data.</text>
</comment>
<feature type="region of interest" description="Disordered" evidence="1">
    <location>
        <begin position="42"/>
        <end position="115"/>
    </location>
</feature>